<organism evidence="1 2">
    <name type="scientific">Desulfovibrio piger ATCC 29098</name>
    <dbReference type="NCBI Taxonomy" id="411464"/>
    <lineage>
        <taxon>Bacteria</taxon>
        <taxon>Pseudomonadati</taxon>
        <taxon>Thermodesulfobacteriota</taxon>
        <taxon>Desulfovibrionia</taxon>
        <taxon>Desulfovibrionales</taxon>
        <taxon>Desulfovibrionaceae</taxon>
        <taxon>Desulfovibrio</taxon>
    </lineage>
</organism>
<gene>
    <name evidence="1" type="ORF">DESPIG_01112</name>
</gene>
<sequence>MDNARLPADLLHDAAARIRWQQRLLCSLPVDARVDMDTQDVQGLYLSLEDIYQGIIEALSRMESPA</sequence>
<name>B6WSR0_9BACT</name>
<reference evidence="1 2" key="1">
    <citation type="submission" date="2008-10" db="EMBL/GenBank/DDBJ databases">
        <title>Draft genome sequence of Desulvovibrio piger (ATCC 29098).</title>
        <authorList>
            <person name="Sudarsanam P."/>
            <person name="Ley R."/>
            <person name="Guruge J."/>
            <person name="Turnbaugh P.J."/>
            <person name="Mahowald M."/>
            <person name="Liep D."/>
            <person name="Gordon J."/>
        </authorList>
    </citation>
    <scope>NUCLEOTIDE SEQUENCE [LARGE SCALE GENOMIC DNA]</scope>
    <source>
        <strain evidence="1 2">ATCC 29098</strain>
    </source>
</reference>
<evidence type="ECO:0000313" key="2">
    <source>
        <dbReference type="Proteomes" id="UP000003676"/>
    </source>
</evidence>
<comment type="caution">
    <text evidence="1">The sequence shown here is derived from an EMBL/GenBank/DDBJ whole genome shotgun (WGS) entry which is preliminary data.</text>
</comment>
<accession>B6WSR0</accession>
<dbReference type="HOGENOM" id="CLU_2824115_0_0_7"/>
<protein>
    <submittedName>
        <fullName evidence="1">Uncharacterized protein</fullName>
    </submittedName>
</protein>
<dbReference type="RefSeq" id="WP_006005554.1">
    <property type="nucleotide sequence ID" value="NZ_DS996355.1"/>
</dbReference>
<reference evidence="1 2" key="2">
    <citation type="submission" date="2008-10" db="EMBL/GenBank/DDBJ databases">
        <authorList>
            <person name="Fulton L."/>
            <person name="Clifton S."/>
            <person name="Fulton B."/>
            <person name="Xu J."/>
            <person name="Minx P."/>
            <person name="Pepin K.H."/>
            <person name="Johnson M."/>
            <person name="Bhonagiri V."/>
            <person name="Nash W.E."/>
            <person name="Mardis E.R."/>
            <person name="Wilson R.K."/>
        </authorList>
    </citation>
    <scope>NUCLEOTIDE SEQUENCE [LARGE SCALE GENOMIC DNA]</scope>
    <source>
        <strain evidence="1 2">ATCC 29098</strain>
    </source>
</reference>
<dbReference type="AlphaFoldDB" id="B6WSR0"/>
<proteinExistence type="predicted"/>
<dbReference type="Proteomes" id="UP000003676">
    <property type="component" value="Unassembled WGS sequence"/>
</dbReference>
<dbReference type="EMBL" id="ABXU01000029">
    <property type="protein sequence ID" value="EEB33822.1"/>
    <property type="molecule type" value="Genomic_DNA"/>
</dbReference>
<dbReference type="eggNOG" id="ENOG50318UZ">
    <property type="taxonomic scope" value="Bacteria"/>
</dbReference>
<dbReference type="OrthoDB" id="9932194at2"/>
<evidence type="ECO:0000313" key="1">
    <source>
        <dbReference type="EMBL" id="EEB33822.1"/>
    </source>
</evidence>